<dbReference type="PANTHER" id="PTHR34351">
    <property type="entry name" value="SLR1927 PROTEIN-RELATED"/>
    <property type="match status" value="1"/>
</dbReference>
<name>A0AAX3N2S4_9BACL</name>
<dbReference type="Proteomes" id="UP001220962">
    <property type="component" value="Chromosome"/>
</dbReference>
<dbReference type="EMBL" id="CP118101">
    <property type="protein sequence ID" value="WDH84156.1"/>
    <property type="molecule type" value="Genomic_DNA"/>
</dbReference>
<gene>
    <name evidence="1" type="ORF">PUW23_08055</name>
    <name evidence="2" type="ORF">PUW25_07530</name>
</gene>
<dbReference type="PANTHER" id="PTHR34351:SF2">
    <property type="entry name" value="DUF58 DOMAIN-CONTAINING PROTEIN"/>
    <property type="match status" value="1"/>
</dbReference>
<keyword evidence="4" id="KW-1185">Reference proteome</keyword>
<sequence length="369" mass="41692">MELLWFLVVGLLLVLAQGILLGVPALKRISYQREFAKQQCYAGDELEMVEKISNEKRLPVPWLRLEAMMPASFIFHTGAELGISRGDIYQNHQSLFSLKPYTRITRKHFFTCQHRGVYQLETVTMTGGDLLGVYSHAKKQPVSVQITVFPALLADHEMPTSYKVWQGELEVSRWIVEDPFLILGVREYGASDPMNRIHWTASARTGQLQVYKQGYSSDPQTLIIFNIQESSDMWSVVTKPGMAERGLSYAATAVNDAVSKGLKTGFMHNAYALGSNSLVRIDADYGVLHAEYIMHAMAEVQLKCLMPMDQVLMDEADRQLDSGERQDYLLITPFVSPGMEEQLHRLRSGGNKVSIVYLDSDQEYKEAGR</sequence>
<dbReference type="AlphaFoldDB" id="A0AAX3N2S4"/>
<dbReference type="EMBL" id="CP118108">
    <property type="protein sequence ID" value="WDI03796.1"/>
    <property type="molecule type" value="Genomic_DNA"/>
</dbReference>
<accession>A0AAX3N2S4</accession>
<proteinExistence type="predicted"/>
<evidence type="ECO:0000313" key="4">
    <source>
        <dbReference type="Proteomes" id="UP001221519"/>
    </source>
</evidence>
<reference evidence="1 4" key="1">
    <citation type="submission" date="2023-02" db="EMBL/GenBank/DDBJ databases">
        <title>Pathogen: clinical or host-associated sample.</title>
        <authorList>
            <person name="Hergert J."/>
            <person name="Casey R."/>
            <person name="Wagner J."/>
            <person name="Young E.L."/>
            <person name="Oakeson K.F."/>
        </authorList>
    </citation>
    <scope>NUCLEOTIDE SEQUENCE</scope>
    <source>
        <strain evidence="2 4">2022CK-00829</strain>
        <strain evidence="1">2022CK-00830</strain>
    </source>
</reference>
<dbReference type="RefSeq" id="WP_047910022.1">
    <property type="nucleotide sequence ID" value="NZ_CP118101.1"/>
</dbReference>
<protein>
    <submittedName>
        <fullName evidence="1">DUF58 domain-containing protein</fullName>
    </submittedName>
</protein>
<organism evidence="1 3">
    <name type="scientific">Paenibacillus urinalis</name>
    <dbReference type="NCBI Taxonomy" id="521520"/>
    <lineage>
        <taxon>Bacteria</taxon>
        <taxon>Bacillati</taxon>
        <taxon>Bacillota</taxon>
        <taxon>Bacilli</taxon>
        <taxon>Bacillales</taxon>
        <taxon>Paenibacillaceae</taxon>
        <taxon>Paenibacillus</taxon>
    </lineage>
</organism>
<evidence type="ECO:0000313" key="1">
    <source>
        <dbReference type="EMBL" id="WDH84156.1"/>
    </source>
</evidence>
<evidence type="ECO:0000313" key="3">
    <source>
        <dbReference type="Proteomes" id="UP001220962"/>
    </source>
</evidence>
<dbReference type="Proteomes" id="UP001221519">
    <property type="component" value="Chromosome"/>
</dbReference>
<evidence type="ECO:0000313" key="2">
    <source>
        <dbReference type="EMBL" id="WDI03796.1"/>
    </source>
</evidence>